<dbReference type="AlphaFoldDB" id="A0ABD3S0A1"/>
<accession>A0ABD3S0A1</accession>
<keyword evidence="3" id="KW-1185">Reference proteome</keyword>
<dbReference type="PANTHER" id="PTHR11215">
    <property type="entry name" value="METAL DEPENDENT HYDROLASE - RELATED"/>
    <property type="match status" value="1"/>
</dbReference>
<dbReference type="InterPro" id="IPR003226">
    <property type="entry name" value="MYG1_exonuclease"/>
</dbReference>
<comment type="similarity">
    <text evidence="1">Belongs to the MYG1 family.</text>
</comment>
<name>A0ABD3S0A1_9LAMI</name>
<dbReference type="Proteomes" id="UP001634393">
    <property type="component" value="Unassembled WGS sequence"/>
</dbReference>
<evidence type="ECO:0000313" key="2">
    <source>
        <dbReference type="EMBL" id="KAL3817876.1"/>
    </source>
</evidence>
<dbReference type="EMBL" id="JBJXBP010000007">
    <property type="protein sequence ID" value="KAL3817876.1"/>
    <property type="molecule type" value="Genomic_DNA"/>
</dbReference>
<reference evidence="2 3" key="1">
    <citation type="submission" date="2024-12" db="EMBL/GenBank/DDBJ databases">
        <title>The unique morphological basis and parallel evolutionary history of personate flowers in Penstemon.</title>
        <authorList>
            <person name="Depatie T.H."/>
            <person name="Wessinger C.A."/>
        </authorList>
    </citation>
    <scope>NUCLEOTIDE SEQUENCE [LARGE SCALE GENOMIC DNA]</scope>
    <source>
        <strain evidence="2">WTNN_2</strain>
        <tissue evidence="2">Leaf</tissue>
    </source>
</reference>
<dbReference type="Pfam" id="PF03690">
    <property type="entry name" value="MYG1_exonuc"/>
    <property type="match status" value="2"/>
</dbReference>
<evidence type="ECO:0000256" key="1">
    <source>
        <dbReference type="ARBA" id="ARBA00010105"/>
    </source>
</evidence>
<protein>
    <recommendedName>
        <fullName evidence="4">Metal-dependent protein hydrolase</fullName>
    </recommendedName>
</protein>
<comment type="caution">
    <text evidence="2">The sequence shown here is derived from an EMBL/GenBank/DDBJ whole genome shotgun (WGS) entry which is preliminary data.</text>
</comment>
<evidence type="ECO:0000313" key="3">
    <source>
        <dbReference type="Proteomes" id="UP001634393"/>
    </source>
</evidence>
<dbReference type="PANTHER" id="PTHR11215:SF1">
    <property type="entry name" value="MYG1 EXONUCLEASE"/>
    <property type="match status" value="1"/>
</dbReference>
<proteinExistence type="inferred from homology"/>
<evidence type="ECO:0008006" key="4">
    <source>
        <dbReference type="Google" id="ProtNLM"/>
    </source>
</evidence>
<gene>
    <name evidence="2" type="ORF">ACJIZ3_003781</name>
</gene>
<organism evidence="2 3">
    <name type="scientific">Penstemon smallii</name>
    <dbReference type="NCBI Taxonomy" id="265156"/>
    <lineage>
        <taxon>Eukaryota</taxon>
        <taxon>Viridiplantae</taxon>
        <taxon>Streptophyta</taxon>
        <taxon>Embryophyta</taxon>
        <taxon>Tracheophyta</taxon>
        <taxon>Spermatophyta</taxon>
        <taxon>Magnoliopsida</taxon>
        <taxon>eudicotyledons</taxon>
        <taxon>Gunneridae</taxon>
        <taxon>Pentapetalae</taxon>
        <taxon>asterids</taxon>
        <taxon>lamiids</taxon>
        <taxon>Lamiales</taxon>
        <taxon>Plantaginaceae</taxon>
        <taxon>Cheloneae</taxon>
        <taxon>Penstemon</taxon>
    </lineage>
</organism>
<sequence>MFKAFSRGTHHRLFLFNFAPQRPSASMSTAAGVKRVGTHNGSFHCDEALGCFIIRLTKKFSDAQILRTRDPQVLETLDAVLDVGGVYDPSTDRYDHHQNGFEEVLGHGFNTKLSSAGLVYKHFGKEIIAKELHVDEDHPDVHLLFLGVYKSFMEAIDAIDNGINQYETDQPPRYVNNTHLSSRVGKLNLDWIDPDQSSENENAAFERAMALAGSEFLDIVRSHVRSWLPGRSIVMECLEARLDVDPSGEIMVLTRSCPISILRSHLKMDTFIFWKLHLFELEEEMKINPPIKYVLYQDDRSKSWRVQAVKIGADRFESRKALPSEWRGLSNDELSSESGIRGCIFVHMSGFIGGNQTYEGALAMAKAALITIGEREPV</sequence>